<protein>
    <recommendedName>
        <fullName evidence="3">Lipocalin-like domain-containing protein</fullName>
    </recommendedName>
</protein>
<keyword evidence="2" id="KW-1185">Reference proteome</keyword>
<name>A0A5R8M6R9_9FLAO</name>
<reference evidence="1 2" key="1">
    <citation type="journal article" date="2017" name="Int. J. Syst. Evol. Microbiol.">
        <title>Maripseudobacter aurantiacus gen. nov., sp. nov., a novel member of the family Flavobacteriaceae isolated from a sedimentation basin.</title>
        <authorList>
            <person name="Chen C."/>
            <person name="Su Y."/>
            <person name="Tao T."/>
            <person name="Fu G."/>
            <person name="Zhang C."/>
            <person name="Sun C."/>
            <person name="Zhang X."/>
            <person name="Wu M."/>
        </authorList>
    </citation>
    <scope>NUCLEOTIDE SEQUENCE [LARGE SCALE GENOMIC DNA]</scope>
    <source>
        <strain evidence="2">CDA4</strain>
    </source>
</reference>
<dbReference type="RefSeq" id="WP_138257863.1">
    <property type="nucleotide sequence ID" value="NZ_VBUK01000003.1"/>
</dbReference>
<sequence>MKKRILTLLIFVNLISCTKSENIPNSEFFGNWRLIKMTGSSINSESKGKDMEWKESYLFNENGTFQKFRETDKCSFVASGTFKVKSTANETTIELLFDYESNILGSCYSSTLKEILVQNSENSLYNTWSNCDGPRLEYRKIN</sequence>
<evidence type="ECO:0000313" key="2">
    <source>
        <dbReference type="Proteomes" id="UP000308382"/>
    </source>
</evidence>
<gene>
    <name evidence="1" type="ORF">FEK29_07795</name>
</gene>
<organism evidence="1 2">
    <name type="scientific">Maribacter aurantiacus</name>
    <dbReference type="NCBI Taxonomy" id="1882343"/>
    <lineage>
        <taxon>Bacteria</taxon>
        <taxon>Pseudomonadati</taxon>
        <taxon>Bacteroidota</taxon>
        <taxon>Flavobacteriia</taxon>
        <taxon>Flavobacteriales</taxon>
        <taxon>Flavobacteriaceae</taxon>
        <taxon>Maribacter</taxon>
    </lineage>
</organism>
<dbReference type="EMBL" id="VBUK01000003">
    <property type="protein sequence ID" value="TLF45278.1"/>
    <property type="molecule type" value="Genomic_DNA"/>
</dbReference>
<comment type="caution">
    <text evidence="1">The sequence shown here is derived from an EMBL/GenBank/DDBJ whole genome shotgun (WGS) entry which is preliminary data.</text>
</comment>
<dbReference type="Proteomes" id="UP000308382">
    <property type="component" value="Unassembled WGS sequence"/>
</dbReference>
<evidence type="ECO:0000313" key="1">
    <source>
        <dbReference type="EMBL" id="TLF45278.1"/>
    </source>
</evidence>
<accession>A0A5R8M6R9</accession>
<proteinExistence type="predicted"/>
<dbReference type="AlphaFoldDB" id="A0A5R8M6R9"/>
<dbReference type="OrthoDB" id="882993at2"/>
<evidence type="ECO:0008006" key="3">
    <source>
        <dbReference type="Google" id="ProtNLM"/>
    </source>
</evidence>